<organism evidence="1 4">
    <name type="scientific">Vanilla planifolia</name>
    <name type="common">Vanilla</name>
    <dbReference type="NCBI Taxonomy" id="51239"/>
    <lineage>
        <taxon>Eukaryota</taxon>
        <taxon>Viridiplantae</taxon>
        <taxon>Streptophyta</taxon>
        <taxon>Embryophyta</taxon>
        <taxon>Tracheophyta</taxon>
        <taxon>Spermatophyta</taxon>
        <taxon>Magnoliopsida</taxon>
        <taxon>Liliopsida</taxon>
        <taxon>Asparagales</taxon>
        <taxon>Orchidaceae</taxon>
        <taxon>Vanilloideae</taxon>
        <taxon>Vanilleae</taxon>
        <taxon>Vanilla</taxon>
    </lineage>
</organism>
<dbReference type="AlphaFoldDB" id="A0A835U339"/>
<reference evidence="3 4" key="1">
    <citation type="journal article" date="2020" name="Nat. Food">
        <title>A phased Vanilla planifolia genome enables genetic improvement of flavour and production.</title>
        <authorList>
            <person name="Hasing T."/>
            <person name="Tang H."/>
            <person name="Brym M."/>
            <person name="Khazi F."/>
            <person name="Huang T."/>
            <person name="Chambers A.H."/>
        </authorList>
    </citation>
    <scope>NUCLEOTIDE SEQUENCE [LARGE SCALE GENOMIC DNA]</scope>
    <source>
        <tissue evidence="1">Leaf</tissue>
    </source>
</reference>
<keyword evidence="3" id="KW-1185">Reference proteome</keyword>
<accession>A0A835U339</accession>
<dbReference type="Proteomes" id="UP000639772">
    <property type="component" value="Unassembled WGS sequence"/>
</dbReference>
<gene>
    <name evidence="2" type="ORF">HPP92_029040</name>
    <name evidence="1" type="ORF">HPP92_029051</name>
</gene>
<comment type="caution">
    <text evidence="1">The sequence shown here is derived from an EMBL/GenBank/DDBJ whole genome shotgun (WGS) entry which is preliminary data.</text>
</comment>
<evidence type="ECO:0000313" key="2">
    <source>
        <dbReference type="EMBL" id="KAG0446014.1"/>
    </source>
</evidence>
<proteinExistence type="predicted"/>
<dbReference type="Proteomes" id="UP000636800">
    <property type="component" value="Unassembled WGS sequence"/>
</dbReference>
<dbReference type="EMBL" id="JADCNM010000625">
    <property type="protein sequence ID" value="KAG0446005.1"/>
    <property type="molecule type" value="Genomic_DNA"/>
</dbReference>
<evidence type="ECO:0000313" key="4">
    <source>
        <dbReference type="Proteomes" id="UP000639772"/>
    </source>
</evidence>
<evidence type="ECO:0000313" key="1">
    <source>
        <dbReference type="EMBL" id="KAG0446005.1"/>
    </source>
</evidence>
<sequence length="104" mass="11466">MILKKNCRIRWIGCASGRLESGRVLVAEALLSQQSSSIGGGSYLPRRSIVAGIVAGKLRIQFWLSARKGLCGGCAYFGNGKRGFGRRDEVEWWRAEAVFDLKAF</sequence>
<name>A0A835U339_VANPL</name>
<protein>
    <submittedName>
        <fullName evidence="1">Uncharacterized protein</fullName>
    </submittedName>
</protein>
<dbReference type="EMBL" id="JADCNL010000624">
    <property type="protein sequence ID" value="KAG0446014.1"/>
    <property type="molecule type" value="Genomic_DNA"/>
</dbReference>
<evidence type="ECO:0000313" key="3">
    <source>
        <dbReference type="Proteomes" id="UP000636800"/>
    </source>
</evidence>